<accession>A0A6G6AM90</accession>
<reference evidence="1" key="1">
    <citation type="submission" date="2019-08" db="EMBL/GenBank/DDBJ databases">
        <authorList>
            <person name="Yao H."/>
        </authorList>
    </citation>
    <scope>NUCLEOTIDE SEQUENCE</scope>
    <source>
        <strain evidence="1">4M8F</strain>
        <plasmid evidence="1">p4M8F</plasmid>
    </source>
</reference>
<dbReference type="AlphaFoldDB" id="A0A6G6AM90"/>
<evidence type="ECO:0000313" key="1">
    <source>
        <dbReference type="EMBL" id="QID23002.1"/>
    </source>
</evidence>
<proteinExistence type="predicted"/>
<sequence length="79" mass="9114">MLRFESVCLISYYVRHLLLQPAKQQNLKYLLIKYLGERSVRLKGAGWYNNLGAGGFCPSQQIHCLTVVKSRKPRVIFSN</sequence>
<dbReference type="EMBL" id="MN256758">
    <property type="protein sequence ID" value="QID23002.1"/>
    <property type="molecule type" value="Genomic_DNA"/>
</dbReference>
<organism evidence="1">
    <name type="scientific">Escherichia coli</name>
    <dbReference type="NCBI Taxonomy" id="562"/>
    <lineage>
        <taxon>Bacteria</taxon>
        <taxon>Pseudomonadati</taxon>
        <taxon>Pseudomonadota</taxon>
        <taxon>Gammaproteobacteria</taxon>
        <taxon>Enterobacterales</taxon>
        <taxon>Enterobacteriaceae</taxon>
        <taxon>Escherichia</taxon>
    </lineage>
</organism>
<name>A0A6G6AM90_ECOLX</name>
<protein>
    <submittedName>
        <fullName evidence="1">Uncharacterized protein</fullName>
    </submittedName>
</protein>
<keyword evidence="1" id="KW-0614">Plasmid</keyword>
<geneLocation type="plasmid" evidence="1">
    <name>p4M8F</name>
</geneLocation>